<dbReference type="AlphaFoldDB" id="A0A0K2UU74"/>
<proteinExistence type="predicted"/>
<dbReference type="EMBL" id="HACA01024457">
    <property type="protein sequence ID" value="CDW41818.1"/>
    <property type="molecule type" value="Transcribed_RNA"/>
</dbReference>
<accession>A0A0K2UU74</accession>
<reference evidence="1" key="1">
    <citation type="submission" date="2014-05" db="EMBL/GenBank/DDBJ databases">
        <authorList>
            <person name="Chronopoulou M."/>
        </authorList>
    </citation>
    <scope>NUCLEOTIDE SEQUENCE</scope>
    <source>
        <tissue evidence="1">Whole organism</tissue>
    </source>
</reference>
<protein>
    <submittedName>
        <fullName evidence="1">Uncharacterized protein</fullName>
    </submittedName>
</protein>
<sequence length="31" mass="3566">MEEPRSEVTSSSFFIPISFFDFDFSMDSGLL</sequence>
<organism evidence="1">
    <name type="scientific">Lepeophtheirus salmonis</name>
    <name type="common">Salmon louse</name>
    <name type="synonym">Caligus salmonis</name>
    <dbReference type="NCBI Taxonomy" id="72036"/>
    <lineage>
        <taxon>Eukaryota</taxon>
        <taxon>Metazoa</taxon>
        <taxon>Ecdysozoa</taxon>
        <taxon>Arthropoda</taxon>
        <taxon>Crustacea</taxon>
        <taxon>Multicrustacea</taxon>
        <taxon>Hexanauplia</taxon>
        <taxon>Copepoda</taxon>
        <taxon>Siphonostomatoida</taxon>
        <taxon>Caligidae</taxon>
        <taxon>Lepeophtheirus</taxon>
    </lineage>
</organism>
<name>A0A0K2UU74_LEPSM</name>
<evidence type="ECO:0000313" key="1">
    <source>
        <dbReference type="EMBL" id="CDW41818.1"/>
    </source>
</evidence>